<gene>
    <name evidence="2" type="ORF">H3147_19520</name>
</gene>
<name>A0A7W3ZUJ6_9ACTN</name>
<protein>
    <submittedName>
        <fullName evidence="2">Uncharacterized protein</fullName>
    </submittedName>
</protein>
<proteinExistence type="predicted"/>
<accession>A0A7W3ZUJ6</accession>
<evidence type="ECO:0000313" key="3">
    <source>
        <dbReference type="Proteomes" id="UP000517765"/>
    </source>
</evidence>
<evidence type="ECO:0000256" key="1">
    <source>
        <dbReference type="SAM" id="MobiDB-lite"/>
    </source>
</evidence>
<dbReference type="AlphaFoldDB" id="A0A7W3ZUJ6"/>
<organism evidence="2 3">
    <name type="scientific">Streptomyces alkaliterrae</name>
    <dbReference type="NCBI Taxonomy" id="2213162"/>
    <lineage>
        <taxon>Bacteria</taxon>
        <taxon>Bacillati</taxon>
        <taxon>Actinomycetota</taxon>
        <taxon>Actinomycetes</taxon>
        <taxon>Kitasatosporales</taxon>
        <taxon>Streptomycetaceae</taxon>
        <taxon>Streptomyces</taxon>
    </lineage>
</organism>
<feature type="region of interest" description="Disordered" evidence="1">
    <location>
        <begin position="170"/>
        <end position="276"/>
    </location>
</feature>
<feature type="compositionally biased region" description="Low complexity" evidence="1">
    <location>
        <begin position="230"/>
        <end position="269"/>
    </location>
</feature>
<dbReference type="Proteomes" id="UP000517765">
    <property type="component" value="Unassembled WGS sequence"/>
</dbReference>
<dbReference type="RefSeq" id="WP_181356442.1">
    <property type="nucleotide sequence ID" value="NZ_JABJXA010000134.1"/>
</dbReference>
<dbReference type="EMBL" id="JABJXA010000134">
    <property type="protein sequence ID" value="MBB1260996.1"/>
    <property type="molecule type" value="Genomic_DNA"/>
</dbReference>
<feature type="region of interest" description="Disordered" evidence="1">
    <location>
        <begin position="32"/>
        <end position="59"/>
    </location>
</feature>
<reference evidence="3" key="1">
    <citation type="submission" date="2020-05" db="EMBL/GenBank/DDBJ databases">
        <title>Classification of alakaliphilic streptomycetes isolated from an alkaline soil next to Lonar Crater, India and a proposal for the recognition of Streptomyces alkaliterrae sp. nov.</title>
        <authorList>
            <person name="Golinska P."/>
        </authorList>
    </citation>
    <scope>NUCLEOTIDE SEQUENCE [LARGE SCALE GENOMIC DNA]</scope>
    <source>
        <strain evidence="3">OF8</strain>
    </source>
</reference>
<sequence length="530" mass="54741">MATSWRRAALPAAALAILVPAGLGVGTLLSSSGEAPTARAAGPGSTASAPTYEEAEGEGAGAVVAQPTARHDRRVHSASVRVAAYDQGQRRAVLKAAERGAVRAGDVVASAPTRSAPAGALFKVAKVTERRGDEVTVTTEPATLPELLGERSVKQRAAIPARELSVKPLSKGVTATTDRPSAVESAPASPAPTDSAPAAPAPPTDAPSSSVPTDTDTDTDAGTGTGTGTGTDTDTGTTSPAPSASPSPTLNTPAEASSPSSAPPQTTAPGLPREGATPLTTLRLALDVPLPAGIEATDRSPARLAGEVRFTPEVFFQYEKRRGLSVLPERAAVGLGGSYGYDWQVHGKVSRAVDSGEITRPLAAVTGRHTFWVGPVPVVVNTEVVFVYRFTADGRIVLDADQRTTGSFDIGARYDRAQGWQPVRHAEQRTEGDQPRVEGSATAQAVIGARAKVSLYDAAGVGGDLSVQLRGRASAASDGEPAWELTAGYDLKTELMLQLRIFGISVVDLRTTPFTLRDERRLFGQGTPTA</sequence>
<feature type="compositionally biased region" description="Low complexity" evidence="1">
    <location>
        <begin position="180"/>
        <end position="198"/>
    </location>
</feature>
<evidence type="ECO:0000313" key="2">
    <source>
        <dbReference type="EMBL" id="MBB1260996.1"/>
    </source>
</evidence>
<comment type="caution">
    <text evidence="2">The sequence shown here is derived from an EMBL/GenBank/DDBJ whole genome shotgun (WGS) entry which is preliminary data.</text>
</comment>